<dbReference type="VEuPathDB" id="FungiDB:H257_02369"/>
<reference evidence="6" key="1">
    <citation type="submission" date="2018-07" db="EMBL/GenBank/DDBJ databases">
        <title>Annotation of Aphanomyces astaci genome assembly.</title>
        <authorList>
            <person name="Studholme D.J."/>
        </authorList>
    </citation>
    <scope>NUCLEOTIDE SEQUENCE [LARGE SCALE GENOMIC DNA]</scope>
    <source>
        <strain evidence="6">Pc</strain>
    </source>
</reference>
<dbReference type="InterPro" id="IPR045014">
    <property type="entry name" value="TM41A/B"/>
</dbReference>
<evidence type="ECO:0000256" key="2">
    <source>
        <dbReference type="ARBA" id="ARBA00022692"/>
    </source>
</evidence>
<comment type="caution">
    <text evidence="6">The sequence shown here is derived from an EMBL/GenBank/DDBJ whole genome shotgun (WGS) entry which is preliminary data.</text>
</comment>
<feature type="transmembrane region" description="Helical" evidence="5">
    <location>
        <begin position="209"/>
        <end position="228"/>
    </location>
</feature>
<feature type="transmembrane region" description="Helical" evidence="5">
    <location>
        <begin position="248"/>
        <end position="267"/>
    </location>
</feature>
<dbReference type="GO" id="GO:0016020">
    <property type="term" value="C:membrane"/>
    <property type="evidence" value="ECO:0007669"/>
    <property type="project" value="UniProtKB-SubCell"/>
</dbReference>
<evidence type="ECO:0000256" key="4">
    <source>
        <dbReference type="ARBA" id="ARBA00023136"/>
    </source>
</evidence>
<gene>
    <name evidence="6" type="ORF">B5M09_002530</name>
</gene>
<evidence type="ECO:0000256" key="1">
    <source>
        <dbReference type="ARBA" id="ARBA00004141"/>
    </source>
</evidence>
<feature type="transmembrane region" description="Helical" evidence="5">
    <location>
        <begin position="6"/>
        <end position="28"/>
    </location>
</feature>
<keyword evidence="2 5" id="KW-0812">Transmembrane</keyword>
<feature type="transmembrane region" description="Helical" evidence="5">
    <location>
        <begin position="105"/>
        <end position="127"/>
    </location>
</feature>
<proteinExistence type="predicted"/>
<evidence type="ECO:0008006" key="8">
    <source>
        <dbReference type="Google" id="ProtNLM"/>
    </source>
</evidence>
<keyword evidence="3 5" id="KW-1133">Transmembrane helix</keyword>
<dbReference type="PANTHER" id="PTHR43220:SF21">
    <property type="entry name" value="TRANSMEMBRANE PROTEIN 41A"/>
    <property type="match status" value="1"/>
</dbReference>
<dbReference type="AlphaFoldDB" id="A0A425D9W2"/>
<keyword evidence="7" id="KW-1185">Reference proteome</keyword>
<comment type="subcellular location">
    <subcellularLocation>
        <location evidence="1">Membrane</location>
        <topology evidence="1">Multi-pass membrane protein</topology>
    </subcellularLocation>
</comment>
<evidence type="ECO:0000313" key="7">
    <source>
        <dbReference type="Proteomes" id="UP000284702"/>
    </source>
</evidence>
<protein>
    <recommendedName>
        <fullName evidence="8">SNARE associated Golgi protein</fullName>
    </recommendedName>
</protein>
<evidence type="ECO:0000313" key="6">
    <source>
        <dbReference type="EMBL" id="RQM26074.1"/>
    </source>
</evidence>
<organism evidence="6 7">
    <name type="scientific">Aphanomyces astaci</name>
    <name type="common">Crayfish plague agent</name>
    <dbReference type="NCBI Taxonomy" id="112090"/>
    <lineage>
        <taxon>Eukaryota</taxon>
        <taxon>Sar</taxon>
        <taxon>Stramenopiles</taxon>
        <taxon>Oomycota</taxon>
        <taxon>Saprolegniomycetes</taxon>
        <taxon>Saprolegniales</taxon>
        <taxon>Verrucalvaceae</taxon>
        <taxon>Aphanomyces</taxon>
    </lineage>
</organism>
<dbReference type="Proteomes" id="UP000284702">
    <property type="component" value="Unassembled WGS sequence"/>
</dbReference>
<sequence length="280" mass="31405">MTVLQVLQGLWRLVVVFAACVGVSYVLFSRLLERRPSLAETLSWNLGFEDIQRGDVSAALRSAMSEDFKLTLACFASVFFIKQTFAIPGSALLNVIAGVLLPIHIAFPLVCVLTTVLWRVVLLHLVFNIGFPRELGVYDRLLPPWYGDIARTLVDMKIEMLYAGKLDLLQVQIDAARQEERLVYVLLFLRIFPFSPNWLLNMASPYLNIPLRLFAPSVLIGLMPYNFVTVKAGSMLSNLDSIRDIFDVQTVLGFLTLAALMLVPAIVKRRQAKANSKKMA</sequence>
<name>A0A425D9W2_APHAT</name>
<evidence type="ECO:0000256" key="5">
    <source>
        <dbReference type="SAM" id="Phobius"/>
    </source>
</evidence>
<dbReference type="PANTHER" id="PTHR43220">
    <property type="match status" value="1"/>
</dbReference>
<feature type="transmembrane region" description="Helical" evidence="5">
    <location>
        <begin position="70"/>
        <end position="93"/>
    </location>
</feature>
<accession>A0A425D9W2</accession>
<dbReference type="EMBL" id="MZMZ02002388">
    <property type="protein sequence ID" value="RQM26074.1"/>
    <property type="molecule type" value="Genomic_DNA"/>
</dbReference>
<keyword evidence="4 5" id="KW-0472">Membrane</keyword>
<evidence type="ECO:0000256" key="3">
    <source>
        <dbReference type="ARBA" id="ARBA00022989"/>
    </source>
</evidence>